<comment type="caution">
    <text evidence="1">The sequence shown here is derived from an EMBL/GenBank/DDBJ whole genome shotgun (WGS) entry which is preliminary data.</text>
</comment>
<keyword evidence="1" id="KW-0489">Methyltransferase</keyword>
<dbReference type="GO" id="GO:0008168">
    <property type="term" value="F:methyltransferase activity"/>
    <property type="evidence" value="ECO:0007669"/>
    <property type="project" value="UniProtKB-KW"/>
</dbReference>
<dbReference type="Proteomes" id="UP000187172">
    <property type="component" value="Unassembled WGS sequence"/>
</dbReference>
<gene>
    <name evidence="1" type="ORF">BK138_23570</name>
</gene>
<dbReference type="AlphaFoldDB" id="A0A1R1EJ34"/>
<sequence length="193" mass="20567">MGFLSVLSFAHKQIAERLSPGDIAVDATMGTGADTLFLAKTAGPKGHVYGFDVQEQALTLTRQRLAQEAPEQIAPVTLYLQSHAAMREALPEGVHGRVGAVMFNLGYLPAEEADKAVITTPDSTIEALEAGLSLLRRRGIMTAVLYPGHAGGDLEAQAVTAWATALPQSSAQAVIYRQLQRADAPYVIALEKK</sequence>
<dbReference type="InterPro" id="IPR010719">
    <property type="entry name" value="MnmM_MeTrfase"/>
</dbReference>
<name>A0A1R1EJ34_9BACL</name>
<dbReference type="RefSeq" id="WP_076173253.1">
    <property type="nucleotide sequence ID" value="NZ_MRTP01000008.1"/>
</dbReference>
<keyword evidence="2" id="KW-1185">Reference proteome</keyword>
<dbReference type="CDD" id="cd02440">
    <property type="entry name" value="AdoMet_MTases"/>
    <property type="match status" value="1"/>
</dbReference>
<accession>A0A1R1EJ34</accession>
<dbReference type="SUPFAM" id="SSF53335">
    <property type="entry name" value="S-adenosyl-L-methionine-dependent methyltransferases"/>
    <property type="match status" value="1"/>
</dbReference>
<dbReference type="Gene3D" id="3.40.50.150">
    <property type="entry name" value="Vaccinia Virus protein VP39"/>
    <property type="match status" value="1"/>
</dbReference>
<dbReference type="GO" id="GO:0032259">
    <property type="term" value="P:methylation"/>
    <property type="evidence" value="ECO:0007669"/>
    <property type="project" value="UniProtKB-KW"/>
</dbReference>
<dbReference type="STRING" id="297318.BK138_23570"/>
<evidence type="ECO:0000313" key="1">
    <source>
        <dbReference type="EMBL" id="OMF51827.1"/>
    </source>
</evidence>
<dbReference type="PANTHER" id="PTHR35276:SF1">
    <property type="entry name" value="TRNA (MNM(5)S(2)U34)-METHYLTRANSFERASE, CHLOROPLASTIC"/>
    <property type="match status" value="1"/>
</dbReference>
<reference evidence="1 2" key="1">
    <citation type="submission" date="2016-11" db="EMBL/GenBank/DDBJ databases">
        <title>Paenibacillus species isolates.</title>
        <authorList>
            <person name="Beno S.M."/>
        </authorList>
    </citation>
    <scope>NUCLEOTIDE SEQUENCE [LARGE SCALE GENOMIC DNA]</scope>
    <source>
        <strain evidence="1 2">FSL R5-0378</strain>
    </source>
</reference>
<protein>
    <submittedName>
        <fullName evidence="1">16S rRNA (Cytosine(1402)-N(4))-methyltransferase</fullName>
    </submittedName>
</protein>
<dbReference type="Pfam" id="PF06962">
    <property type="entry name" value="rRNA_methylase"/>
    <property type="match status" value="1"/>
</dbReference>
<organism evidence="1 2">
    <name type="scientific">Paenibacillus rhizosphaerae</name>
    <dbReference type="NCBI Taxonomy" id="297318"/>
    <lineage>
        <taxon>Bacteria</taxon>
        <taxon>Bacillati</taxon>
        <taxon>Bacillota</taxon>
        <taxon>Bacilli</taxon>
        <taxon>Bacillales</taxon>
        <taxon>Paenibacillaceae</taxon>
        <taxon>Paenibacillus</taxon>
    </lineage>
</organism>
<evidence type="ECO:0000313" key="2">
    <source>
        <dbReference type="Proteomes" id="UP000187172"/>
    </source>
</evidence>
<dbReference type="InterPro" id="IPR029063">
    <property type="entry name" value="SAM-dependent_MTases_sf"/>
</dbReference>
<keyword evidence="1" id="KW-0808">Transferase</keyword>
<dbReference type="EMBL" id="MRTP01000008">
    <property type="protein sequence ID" value="OMF51827.1"/>
    <property type="molecule type" value="Genomic_DNA"/>
</dbReference>
<proteinExistence type="predicted"/>
<dbReference type="PANTHER" id="PTHR35276">
    <property type="entry name" value="S-ADENOSYL-L-METHIONINE-DEPENDENT METHYLTRANSFERASES SUPERFAMILY PROTEIN"/>
    <property type="match status" value="1"/>
</dbReference>